<reference evidence="3 4" key="1">
    <citation type="journal article" date="2014" name="Int. J. Syst. Evol. Microbiol.">
        <title>Listeria floridensis sp. nov., Listeria aquatica sp. nov., Listeria cornellensis sp. nov., Listeria riparia sp. nov. and Listeria grandensis sp. nov., from agricultural and natural environments.</title>
        <authorList>
            <person name="den Bakker H.C."/>
            <person name="Warchocki S."/>
            <person name="Wright E.M."/>
            <person name="Allred A.F."/>
            <person name="Ahlstrom C."/>
            <person name="Manuel C.S."/>
            <person name="Stasiewicz M.J."/>
            <person name="Burrell A."/>
            <person name="Roof S."/>
            <person name="Strawn L."/>
            <person name="Fortes E.D."/>
            <person name="Nightingale K.K."/>
            <person name="Kephart D."/>
            <person name="Wiedmann M."/>
        </authorList>
    </citation>
    <scope>NUCLEOTIDE SEQUENCE [LARGE SCALE GENOMIC DNA]</scope>
    <source>
        <strain evidence="3 4">FSL S10-1187</strain>
    </source>
</reference>
<comment type="pathway">
    <text evidence="1">Cofactor biosynthesis; molybdopterin biosynthesis.</text>
</comment>
<gene>
    <name evidence="3" type="ORF">MFLO_05630</name>
</gene>
<comment type="cofactor">
    <cofactor evidence="1">
        <name>Mg(2+)</name>
        <dbReference type="ChEBI" id="CHEBI:18420"/>
    </cofactor>
</comment>
<dbReference type="SUPFAM" id="SSF63882">
    <property type="entry name" value="MoeA N-terminal region -like"/>
    <property type="match status" value="1"/>
</dbReference>
<keyword evidence="1" id="KW-0460">Magnesium</keyword>
<comment type="similarity">
    <text evidence="1">Belongs to the MoeA family.</text>
</comment>
<feature type="domain" description="MoeA N-terminal and linker" evidence="2">
    <location>
        <begin position="8"/>
        <end position="117"/>
    </location>
</feature>
<proteinExistence type="inferred from homology"/>
<dbReference type="InterPro" id="IPR038987">
    <property type="entry name" value="MoeA-like"/>
</dbReference>
<comment type="caution">
    <text evidence="3">The sequence shown here is derived from an EMBL/GenBank/DDBJ whole genome shotgun (WGS) entry which is preliminary data.</text>
</comment>
<keyword evidence="1" id="KW-0808">Transferase</keyword>
<protein>
    <recommendedName>
        <fullName evidence="1">Molybdopterin molybdenumtransferase</fullName>
        <ecNumber evidence="1">2.10.1.1</ecNumber>
    </recommendedName>
</protein>
<comment type="catalytic activity">
    <reaction evidence="1">
        <text>adenylyl-molybdopterin + molybdate = Mo-molybdopterin + AMP + H(+)</text>
        <dbReference type="Rhea" id="RHEA:35047"/>
        <dbReference type="ChEBI" id="CHEBI:15378"/>
        <dbReference type="ChEBI" id="CHEBI:36264"/>
        <dbReference type="ChEBI" id="CHEBI:62727"/>
        <dbReference type="ChEBI" id="CHEBI:71302"/>
        <dbReference type="ChEBI" id="CHEBI:456215"/>
    </reaction>
</comment>
<sequence>MIEKRKTIPFHEAAQTILDHTEPLKPEQIHLFLAKGRVLAEEIRAPFAAPYFRRSGYDGFAICGEDDANYPITLRVVAEVPCGETYDKRLNSGETVRIMTGAKVPEGADKVIMLEQSLPAKGRMKSV</sequence>
<name>A0ABN0RGM2_9LIST</name>
<dbReference type="EC" id="2.10.1.1" evidence="1"/>
<dbReference type="Pfam" id="PF03453">
    <property type="entry name" value="MoeA_N"/>
    <property type="match status" value="1"/>
</dbReference>
<dbReference type="PANTHER" id="PTHR10192">
    <property type="entry name" value="MOLYBDOPTERIN BIOSYNTHESIS PROTEIN"/>
    <property type="match status" value="1"/>
</dbReference>
<accession>A0ABN0RGM2</accession>
<evidence type="ECO:0000313" key="3">
    <source>
        <dbReference type="EMBL" id="EUJ33051.1"/>
    </source>
</evidence>
<organism evidence="3 4">
    <name type="scientific">Listeria floridensis FSL S10-1187</name>
    <dbReference type="NCBI Taxonomy" id="1265817"/>
    <lineage>
        <taxon>Bacteria</taxon>
        <taxon>Bacillati</taxon>
        <taxon>Bacillota</taxon>
        <taxon>Bacilli</taxon>
        <taxon>Bacillales</taxon>
        <taxon>Listeriaceae</taxon>
        <taxon>Listeria</taxon>
    </lineage>
</organism>
<keyword evidence="1" id="KW-0479">Metal-binding</keyword>
<dbReference type="EMBL" id="AODF01000008">
    <property type="protein sequence ID" value="EUJ33051.1"/>
    <property type="molecule type" value="Genomic_DNA"/>
</dbReference>
<dbReference type="PANTHER" id="PTHR10192:SF5">
    <property type="entry name" value="GEPHYRIN"/>
    <property type="match status" value="1"/>
</dbReference>
<dbReference type="InterPro" id="IPR036135">
    <property type="entry name" value="MoeA_linker/N_sf"/>
</dbReference>
<comment type="function">
    <text evidence="1">Catalyzes the insertion of molybdate into adenylated molybdopterin with the concomitant release of AMP.</text>
</comment>
<evidence type="ECO:0000256" key="1">
    <source>
        <dbReference type="RuleBase" id="RU365090"/>
    </source>
</evidence>
<keyword evidence="1" id="KW-0500">Molybdenum</keyword>
<dbReference type="Gene3D" id="2.170.190.11">
    <property type="entry name" value="Molybdopterin biosynthesis moea protein, domain 3"/>
    <property type="match status" value="1"/>
</dbReference>
<dbReference type="InterPro" id="IPR005110">
    <property type="entry name" value="MoeA_linker/N"/>
</dbReference>
<evidence type="ECO:0000313" key="4">
    <source>
        <dbReference type="Proteomes" id="UP000019249"/>
    </source>
</evidence>
<dbReference type="Proteomes" id="UP000019249">
    <property type="component" value="Unassembled WGS sequence"/>
</dbReference>
<keyword evidence="4" id="KW-1185">Reference proteome</keyword>
<evidence type="ECO:0000259" key="2">
    <source>
        <dbReference type="Pfam" id="PF03453"/>
    </source>
</evidence>
<keyword evidence="1" id="KW-0501">Molybdenum cofactor biosynthesis</keyword>
<dbReference type="Gene3D" id="3.90.105.10">
    <property type="entry name" value="Molybdopterin biosynthesis moea protein, domain 2"/>
    <property type="match status" value="1"/>
</dbReference>